<feature type="domain" description="Peptidase A2" evidence="2">
    <location>
        <begin position="31"/>
        <end position="108"/>
    </location>
</feature>
<comment type="caution">
    <text evidence="3">The sequence shown here is derived from an EMBL/GenBank/DDBJ whole genome shotgun (WGS) entry which is preliminary data.</text>
</comment>
<evidence type="ECO:0000259" key="2">
    <source>
        <dbReference type="PROSITE" id="PS50175"/>
    </source>
</evidence>
<dbReference type="AlphaFoldDB" id="A0A1F4SVI0"/>
<gene>
    <name evidence="3" type="ORF">A2310_08540</name>
</gene>
<dbReference type="Proteomes" id="UP000178417">
    <property type="component" value="Unassembled WGS sequence"/>
</dbReference>
<dbReference type="InterPro" id="IPR021109">
    <property type="entry name" value="Peptidase_aspartic_dom_sf"/>
</dbReference>
<dbReference type="EMBL" id="MEUB01000009">
    <property type="protein sequence ID" value="OGC24439.1"/>
    <property type="molecule type" value="Genomic_DNA"/>
</dbReference>
<dbReference type="Pfam" id="PF13650">
    <property type="entry name" value="Asp_protease_2"/>
    <property type="match status" value="1"/>
</dbReference>
<proteinExistence type="predicted"/>
<organism evidence="3 4">
    <name type="scientific">candidate division WOR-1 bacterium RIFOXYB2_FULL_37_13</name>
    <dbReference type="NCBI Taxonomy" id="1802579"/>
    <lineage>
        <taxon>Bacteria</taxon>
        <taxon>Bacillati</taxon>
        <taxon>Saganbacteria</taxon>
    </lineage>
</organism>
<dbReference type="SUPFAM" id="SSF50630">
    <property type="entry name" value="Acid proteases"/>
    <property type="match status" value="1"/>
</dbReference>
<evidence type="ECO:0000313" key="3">
    <source>
        <dbReference type="EMBL" id="OGC24439.1"/>
    </source>
</evidence>
<protein>
    <recommendedName>
        <fullName evidence="2">Peptidase A2 domain-containing protein</fullName>
    </recommendedName>
</protein>
<dbReference type="InterPro" id="IPR001995">
    <property type="entry name" value="Peptidase_A2_cat"/>
</dbReference>
<accession>A0A1F4SVI0</accession>
<evidence type="ECO:0000256" key="1">
    <source>
        <dbReference type="ARBA" id="ARBA00022801"/>
    </source>
</evidence>
<dbReference type="InterPro" id="IPR001969">
    <property type="entry name" value="Aspartic_peptidase_AS"/>
</dbReference>
<dbReference type="GO" id="GO:0006508">
    <property type="term" value="P:proteolysis"/>
    <property type="evidence" value="ECO:0007669"/>
    <property type="project" value="InterPro"/>
</dbReference>
<evidence type="ECO:0000313" key="4">
    <source>
        <dbReference type="Proteomes" id="UP000178417"/>
    </source>
</evidence>
<dbReference type="Gene3D" id="2.40.70.10">
    <property type="entry name" value="Acid Proteases"/>
    <property type="match status" value="1"/>
</dbReference>
<dbReference type="STRING" id="1802579.A2310_08540"/>
<dbReference type="PROSITE" id="PS00141">
    <property type="entry name" value="ASP_PROTEASE"/>
    <property type="match status" value="1"/>
</dbReference>
<keyword evidence="1" id="KW-0378">Hydrolase</keyword>
<sequence>MKMEFPYFKKGAQSFPIIDVQLRTRDSSITLKALVDSGASFSVFRHEVAEYLGITIEKGNKIYLEGIGGRILGYIHSLILVIGDMGYKCKVVFSRELTVSFNILGRDNFFMPFLITFCEKDKKVIIEKND</sequence>
<dbReference type="PROSITE" id="PS50175">
    <property type="entry name" value="ASP_PROT_RETROV"/>
    <property type="match status" value="1"/>
</dbReference>
<name>A0A1F4SVI0_UNCSA</name>
<dbReference type="GO" id="GO:0004190">
    <property type="term" value="F:aspartic-type endopeptidase activity"/>
    <property type="evidence" value="ECO:0007669"/>
    <property type="project" value="InterPro"/>
</dbReference>
<reference evidence="3 4" key="1">
    <citation type="journal article" date="2016" name="Nat. Commun.">
        <title>Thousands of microbial genomes shed light on interconnected biogeochemical processes in an aquifer system.</title>
        <authorList>
            <person name="Anantharaman K."/>
            <person name="Brown C.T."/>
            <person name="Hug L.A."/>
            <person name="Sharon I."/>
            <person name="Castelle C.J."/>
            <person name="Probst A.J."/>
            <person name="Thomas B.C."/>
            <person name="Singh A."/>
            <person name="Wilkins M.J."/>
            <person name="Karaoz U."/>
            <person name="Brodie E.L."/>
            <person name="Williams K.H."/>
            <person name="Hubbard S.S."/>
            <person name="Banfield J.F."/>
        </authorList>
    </citation>
    <scope>NUCLEOTIDE SEQUENCE [LARGE SCALE GENOMIC DNA]</scope>
</reference>